<feature type="chain" id="PRO_5012681474" description="Aggregation factor core" evidence="1">
    <location>
        <begin position="22"/>
        <end position="171"/>
    </location>
</feature>
<sequence length="171" mass="17888">MIKKIVSFAALMLLSVASVNASVMVNFLEGAPKDSFVITNTGQCSLQAVRVDIDLTNTTGGLIFDTTANGAGVEVFQPFEVTKGDIQLKDKASVNDGDKILSVIISSIQPNASVSFTIDVDDTMRKSERGMIIVSGAEIENGLVTVTQGSVASSGTFGRNSKAMVNMASCS</sequence>
<gene>
    <name evidence="2" type="ORF">SAMN05421760_101839</name>
</gene>
<evidence type="ECO:0008006" key="4">
    <source>
        <dbReference type="Google" id="ProtNLM"/>
    </source>
</evidence>
<keyword evidence="3" id="KW-1185">Reference proteome</keyword>
<protein>
    <recommendedName>
        <fullName evidence="4">Aggregation factor core</fullName>
    </recommendedName>
</protein>
<name>A0A1N7JA24_9GAMM</name>
<dbReference type="STRING" id="619304.SAMN05421760_101839"/>
<evidence type="ECO:0000313" key="3">
    <source>
        <dbReference type="Proteomes" id="UP000185999"/>
    </source>
</evidence>
<organism evidence="2 3">
    <name type="scientific">Neptunomonas antarctica</name>
    <dbReference type="NCBI Taxonomy" id="619304"/>
    <lineage>
        <taxon>Bacteria</taxon>
        <taxon>Pseudomonadati</taxon>
        <taxon>Pseudomonadota</taxon>
        <taxon>Gammaproteobacteria</taxon>
        <taxon>Oceanospirillales</taxon>
        <taxon>Oceanospirillaceae</taxon>
        <taxon>Neptunomonas</taxon>
    </lineage>
</organism>
<keyword evidence="1" id="KW-0732">Signal</keyword>
<accession>A0A1N7JA24</accession>
<dbReference type="EMBL" id="FTOE01000001">
    <property type="protein sequence ID" value="SIS46160.1"/>
    <property type="molecule type" value="Genomic_DNA"/>
</dbReference>
<dbReference type="AlphaFoldDB" id="A0A1N7JA24"/>
<proteinExistence type="predicted"/>
<evidence type="ECO:0000256" key="1">
    <source>
        <dbReference type="SAM" id="SignalP"/>
    </source>
</evidence>
<evidence type="ECO:0000313" key="2">
    <source>
        <dbReference type="EMBL" id="SIS46160.1"/>
    </source>
</evidence>
<feature type="signal peptide" evidence="1">
    <location>
        <begin position="1"/>
        <end position="21"/>
    </location>
</feature>
<dbReference type="Proteomes" id="UP000185999">
    <property type="component" value="Unassembled WGS sequence"/>
</dbReference>
<reference evidence="3" key="1">
    <citation type="submission" date="2017-01" db="EMBL/GenBank/DDBJ databases">
        <authorList>
            <person name="Varghese N."/>
            <person name="Submissions S."/>
        </authorList>
    </citation>
    <scope>NUCLEOTIDE SEQUENCE [LARGE SCALE GENOMIC DNA]</scope>
    <source>
        <strain evidence="3">DSM 22306</strain>
    </source>
</reference>